<feature type="transmembrane region" description="Helical" evidence="1">
    <location>
        <begin position="48"/>
        <end position="67"/>
    </location>
</feature>
<protein>
    <recommendedName>
        <fullName evidence="4">DUF5666 domain-containing protein</fullName>
    </recommendedName>
</protein>
<gene>
    <name evidence="2" type="ORF">GCM10007874_19030</name>
</gene>
<dbReference type="PROSITE" id="PS51257">
    <property type="entry name" value="PROKAR_LIPOPROTEIN"/>
    <property type="match status" value="1"/>
</dbReference>
<evidence type="ECO:0008006" key="4">
    <source>
        <dbReference type="Google" id="ProtNLM"/>
    </source>
</evidence>
<accession>A0ABQ6CF43</accession>
<evidence type="ECO:0000256" key="1">
    <source>
        <dbReference type="SAM" id="Phobius"/>
    </source>
</evidence>
<comment type="caution">
    <text evidence="2">The sequence shown here is derived from an EMBL/GenBank/DDBJ whole genome shotgun (WGS) entry which is preliminary data.</text>
</comment>
<evidence type="ECO:0000313" key="3">
    <source>
        <dbReference type="Proteomes" id="UP001156882"/>
    </source>
</evidence>
<keyword evidence="1" id="KW-1133">Transmembrane helix</keyword>
<keyword evidence="1" id="KW-0812">Transmembrane</keyword>
<proteinExistence type="predicted"/>
<keyword evidence="1" id="KW-0472">Membrane</keyword>
<keyword evidence="3" id="KW-1185">Reference proteome</keyword>
<evidence type="ECO:0000313" key="2">
    <source>
        <dbReference type="EMBL" id="GLS18886.1"/>
    </source>
</evidence>
<dbReference type="RefSeq" id="WP_284311752.1">
    <property type="nucleotide sequence ID" value="NZ_BSPC01000015.1"/>
</dbReference>
<name>A0ABQ6CF43_9HYPH</name>
<reference evidence="3" key="1">
    <citation type="journal article" date="2019" name="Int. J. Syst. Evol. Microbiol.">
        <title>The Global Catalogue of Microorganisms (GCM) 10K type strain sequencing project: providing services to taxonomists for standard genome sequencing and annotation.</title>
        <authorList>
            <consortium name="The Broad Institute Genomics Platform"/>
            <consortium name="The Broad Institute Genome Sequencing Center for Infectious Disease"/>
            <person name="Wu L."/>
            <person name="Ma J."/>
        </authorList>
    </citation>
    <scope>NUCLEOTIDE SEQUENCE [LARGE SCALE GENOMIC DNA]</scope>
    <source>
        <strain evidence="3">NBRC 101365</strain>
    </source>
</reference>
<dbReference type="Proteomes" id="UP001156882">
    <property type="component" value="Unassembled WGS sequence"/>
</dbReference>
<dbReference type="EMBL" id="BSPC01000015">
    <property type="protein sequence ID" value="GLS18886.1"/>
    <property type="molecule type" value="Genomic_DNA"/>
</dbReference>
<sequence>MSEENKIGHMLAVSTFACMPRAEAQNVKPERIRGDRPQVRGHQTMKRLLALTLVATASIGLATTASAEPLRIRGTIVATSSDSLTVHTVNGNVTASLNDKTGFVSVVPSNLNSVGPGSYLGVASKDGGGRRIALSVIVFPPEMKGAAEGNAKYDPLPDTTLSGGAPTASSMTNANVKAISSNKDAPRVNSTMTNASVATATAKSDVKYVTLAYKGGEQKVLIPPTAPVVAFVPGAASISNTGAHAFVLADSTNGKITAGLVAVGANGLTPPF</sequence>
<organism evidence="2 3">
    <name type="scientific">Labrys miyagiensis</name>
    <dbReference type="NCBI Taxonomy" id="346912"/>
    <lineage>
        <taxon>Bacteria</taxon>
        <taxon>Pseudomonadati</taxon>
        <taxon>Pseudomonadota</taxon>
        <taxon>Alphaproteobacteria</taxon>
        <taxon>Hyphomicrobiales</taxon>
        <taxon>Xanthobacteraceae</taxon>
        <taxon>Labrys</taxon>
    </lineage>
</organism>